<name>A0ABR5Z624_9GAMM</name>
<keyword evidence="13" id="KW-1185">Reference proteome</keyword>
<evidence type="ECO:0000256" key="10">
    <source>
        <dbReference type="HAMAP-Rule" id="MF_01031"/>
    </source>
</evidence>
<evidence type="ECO:0000256" key="8">
    <source>
        <dbReference type="ARBA" id="ARBA00023239"/>
    </source>
</evidence>
<dbReference type="PANTHER" id="PTHR43345">
    <property type="entry name" value="3-ISOPROPYLMALATE DEHYDRATASE SMALL SUBUNIT 2-RELATED-RELATED"/>
    <property type="match status" value="1"/>
</dbReference>
<dbReference type="SUPFAM" id="SSF52016">
    <property type="entry name" value="LeuD/IlvD-like"/>
    <property type="match status" value="1"/>
</dbReference>
<dbReference type="Gene3D" id="3.20.19.10">
    <property type="entry name" value="Aconitase, domain 4"/>
    <property type="match status" value="1"/>
</dbReference>
<comment type="subunit">
    <text evidence="5 10">Heterodimer of LeuC and LeuD.</text>
</comment>
<dbReference type="InterPro" id="IPR015928">
    <property type="entry name" value="Aconitase/3IPM_dehydase_swvl"/>
</dbReference>
<dbReference type="InterPro" id="IPR033940">
    <property type="entry name" value="IPMI_Swivel"/>
</dbReference>
<evidence type="ECO:0000256" key="5">
    <source>
        <dbReference type="ARBA" id="ARBA00011271"/>
    </source>
</evidence>
<evidence type="ECO:0000256" key="4">
    <source>
        <dbReference type="ARBA" id="ARBA00009845"/>
    </source>
</evidence>
<evidence type="ECO:0000256" key="1">
    <source>
        <dbReference type="ARBA" id="ARBA00000491"/>
    </source>
</evidence>
<protein>
    <recommendedName>
        <fullName evidence="10">3-isopropylmalate dehydratase small subunit</fullName>
        <ecNumber evidence="10">4.2.1.33</ecNumber>
    </recommendedName>
    <alternativeName>
        <fullName evidence="10">Alpha-IPM isomerase</fullName>
        <shortName evidence="10">IPMI</shortName>
    </alternativeName>
    <alternativeName>
        <fullName evidence="10">Isopropylmalate isomerase</fullName>
    </alternativeName>
</protein>
<comment type="function">
    <text evidence="2 10">Catalyzes the isomerization between 2-isopropylmalate and 3-isopropylmalate, via the formation of 2-isopropylmaleate.</text>
</comment>
<feature type="domain" description="Aconitase A/isopropylmalate dehydratase small subunit swivel" evidence="11">
    <location>
        <begin position="1"/>
        <end position="132"/>
    </location>
</feature>
<evidence type="ECO:0000256" key="2">
    <source>
        <dbReference type="ARBA" id="ARBA00002695"/>
    </source>
</evidence>
<keyword evidence="8 10" id="KW-0456">Lyase</keyword>
<keyword evidence="9 10" id="KW-0100">Branched-chain amino acid biosynthesis</keyword>
<dbReference type="CDD" id="cd01577">
    <property type="entry name" value="IPMI_Swivel"/>
    <property type="match status" value="1"/>
</dbReference>
<evidence type="ECO:0000256" key="3">
    <source>
        <dbReference type="ARBA" id="ARBA00004729"/>
    </source>
</evidence>
<dbReference type="EC" id="4.2.1.33" evidence="10"/>
<evidence type="ECO:0000256" key="6">
    <source>
        <dbReference type="ARBA" id="ARBA00022430"/>
    </source>
</evidence>
<sequence length="216" mass="24929">MQPFTTLDGLVVPLDRRDVDTDAIMPKQFMKSIRRTGFGQNLFDSWRYLDEGVPGADCSNRPLNPEFSLNQPRYQGAQILLCRDNFGCGSSREHAVWGIEEFGFRVLLGTSFADIFFNNCLKNGVLPIRLAPEVIDSLFVQVEQTPGLRLQVDLPQQQVRCGEQQWRFDIDGHRKHCLIEGLDDIDLTLARTDEIERYEQQRQRRTPWLFEPVEGL</sequence>
<dbReference type="GO" id="GO:0003861">
    <property type="term" value="F:3-isopropylmalate dehydratase activity"/>
    <property type="evidence" value="ECO:0007669"/>
    <property type="project" value="UniProtKB-EC"/>
</dbReference>
<comment type="catalytic activity">
    <reaction evidence="1 10">
        <text>(2R,3S)-3-isopropylmalate = (2S)-2-isopropylmalate</text>
        <dbReference type="Rhea" id="RHEA:32287"/>
        <dbReference type="ChEBI" id="CHEBI:1178"/>
        <dbReference type="ChEBI" id="CHEBI:35121"/>
        <dbReference type="EC" id="4.2.1.33"/>
    </reaction>
</comment>
<keyword evidence="6 10" id="KW-0432">Leucine biosynthesis</keyword>
<dbReference type="NCBIfam" id="NF002458">
    <property type="entry name" value="PRK01641.1"/>
    <property type="match status" value="1"/>
</dbReference>
<accession>A0ABR5Z624</accession>
<dbReference type="EMBL" id="JAAMRF010000012">
    <property type="protein sequence ID" value="MBA1275668.1"/>
    <property type="molecule type" value="Genomic_DNA"/>
</dbReference>
<gene>
    <name evidence="10 12" type="primary">leuD</name>
    <name evidence="12" type="ORF">G7026_20195</name>
</gene>
<keyword evidence="7 10" id="KW-0028">Amino-acid biosynthesis</keyword>
<evidence type="ECO:0000256" key="9">
    <source>
        <dbReference type="ARBA" id="ARBA00023304"/>
    </source>
</evidence>
<organism evidence="12 13">
    <name type="scientific">Stutzerimonas azotifigens</name>
    <dbReference type="NCBI Taxonomy" id="291995"/>
    <lineage>
        <taxon>Bacteria</taxon>
        <taxon>Pseudomonadati</taxon>
        <taxon>Pseudomonadota</taxon>
        <taxon>Gammaproteobacteria</taxon>
        <taxon>Pseudomonadales</taxon>
        <taxon>Pseudomonadaceae</taxon>
        <taxon>Stutzerimonas</taxon>
    </lineage>
</organism>
<dbReference type="RefSeq" id="WP_181072801.1">
    <property type="nucleotide sequence ID" value="NZ_JAAMRF010000012.1"/>
</dbReference>
<comment type="similarity">
    <text evidence="4 10">Belongs to the LeuD family. LeuD type 1 subfamily.</text>
</comment>
<dbReference type="InterPro" id="IPR004431">
    <property type="entry name" value="3-IsopropMal_deHydase_ssu"/>
</dbReference>
<evidence type="ECO:0000256" key="7">
    <source>
        <dbReference type="ARBA" id="ARBA00022605"/>
    </source>
</evidence>
<evidence type="ECO:0000313" key="13">
    <source>
        <dbReference type="Proteomes" id="UP000786387"/>
    </source>
</evidence>
<dbReference type="PANTHER" id="PTHR43345:SF5">
    <property type="entry name" value="3-ISOPROPYLMALATE DEHYDRATASE SMALL SUBUNIT"/>
    <property type="match status" value="1"/>
</dbReference>
<dbReference type="Pfam" id="PF00694">
    <property type="entry name" value="Aconitase_C"/>
    <property type="match status" value="1"/>
</dbReference>
<comment type="pathway">
    <text evidence="3 10">Amino-acid biosynthesis; L-leucine biosynthesis; L-leucine from 3-methyl-2-oxobutanoate: step 2/4.</text>
</comment>
<dbReference type="NCBIfam" id="TIGR00171">
    <property type="entry name" value="leuD"/>
    <property type="match status" value="1"/>
</dbReference>
<dbReference type="Proteomes" id="UP000786387">
    <property type="component" value="Unassembled WGS sequence"/>
</dbReference>
<dbReference type="HAMAP" id="MF_01031">
    <property type="entry name" value="LeuD_type1"/>
    <property type="match status" value="1"/>
</dbReference>
<proteinExistence type="inferred from homology"/>
<comment type="caution">
    <text evidence="12">The sequence shown here is derived from an EMBL/GenBank/DDBJ whole genome shotgun (WGS) entry which is preliminary data.</text>
</comment>
<evidence type="ECO:0000313" key="12">
    <source>
        <dbReference type="EMBL" id="MBA1275668.1"/>
    </source>
</evidence>
<reference evidence="12 13" key="1">
    <citation type="submission" date="2020-02" db="EMBL/GenBank/DDBJ databases">
        <title>Synteny-based analysis reveals conserved mechanism for high triclosan tolerance in Pseudomonas, as well as instances of horizontal transfer.</title>
        <authorList>
            <person name="Mcfarland A.G."/>
            <person name="Bertucci H.K."/>
            <person name="Litmann E."/>
            <person name="Shen J."/>
            <person name="Huttenhower C."/>
            <person name="Hartmann E.M."/>
        </authorList>
    </citation>
    <scope>NUCLEOTIDE SEQUENCE [LARGE SCALE GENOMIC DNA]</scope>
    <source>
        <strain evidence="12 13">115A1</strain>
    </source>
</reference>
<evidence type="ECO:0000259" key="11">
    <source>
        <dbReference type="Pfam" id="PF00694"/>
    </source>
</evidence>
<dbReference type="InterPro" id="IPR050075">
    <property type="entry name" value="LeuD"/>
</dbReference>
<dbReference type="InterPro" id="IPR000573">
    <property type="entry name" value="AconitaseA/IPMdHydase_ssu_swvl"/>
</dbReference>